<keyword evidence="3" id="KW-0689">Ribosomal protein</keyword>
<dbReference type="InterPro" id="IPR031309">
    <property type="entry name" value="Ribosomal_uL5_C"/>
</dbReference>
<evidence type="ECO:0000256" key="1">
    <source>
        <dbReference type="SAM" id="MobiDB-lite"/>
    </source>
</evidence>
<sequence length="601" mass="67395">MNSAECSCKLDAFSVEASRLPDHARDVAAAFSRDGLVRIKNILPLEVAEALCCRVQSELEQRRCDGDPVFFGDVYGYEDSGHRWDLKLQLSNEVKVALVSILGRLQKVLETLRPSWQLTEMAAMCTFPSDPGQPVHADTSHVYDQQVVTIFVALHDIVSARGPTKMYPKSHLDGELHLGMKEVDEDSAVLCTMNMGDCVVMDSRLLHCGTANTSDLHRFLFYTSWMQPARRSRGSTNSILPQYEERFSLRAWQEWTSPRFGDPGQRTWDAQPSLHRRPGHIQKSSWEEVGLQLLMQPAAAAQKASMRNHRAGAGIALAGLGLLVYNLAGPRLFVAPQPEMLGIPRHGSEARGEAVIMCAAKPGGRPVDVTQEAMPASTIKVKTGKGELTVDQQFDKKERTTRWLKTLKGKFVYRGPKPADPDQFIKVNIAVPLAPKQASNTKIMNQVIEELRRVSGVHPVATYFTANNAELGYRVGDKSGAKVNIRGHLMNDFLQRLNTIVLPRVRDFEGLDPTSFNRKANYWMHLPSQEPFNELDELLDSREVVHGFNIRILNNCFTQPDALKLMKEFGFPFGDPKPKRVRVPKDPYAKFKNKGKGKKKR</sequence>
<evidence type="ECO:0000313" key="3">
    <source>
        <dbReference type="EMBL" id="OLP76350.1"/>
    </source>
</evidence>
<dbReference type="OrthoDB" id="415221at2759"/>
<dbReference type="SUPFAM" id="SSF51197">
    <property type="entry name" value="Clavaminate synthase-like"/>
    <property type="match status" value="1"/>
</dbReference>
<comment type="caution">
    <text evidence="3">The sequence shown here is derived from an EMBL/GenBank/DDBJ whole genome shotgun (WGS) entry which is preliminary data.</text>
</comment>
<keyword evidence="3" id="KW-0687">Ribonucleoprotein</keyword>
<dbReference type="InterPro" id="IPR022803">
    <property type="entry name" value="Ribosomal_uL5_dom_sf"/>
</dbReference>
<feature type="region of interest" description="Disordered" evidence="1">
    <location>
        <begin position="574"/>
        <end position="601"/>
    </location>
</feature>
<proteinExistence type="predicted"/>
<feature type="compositionally biased region" description="Basic residues" evidence="1">
    <location>
        <begin position="591"/>
        <end position="601"/>
    </location>
</feature>
<accession>A0A1Q9C0D7</accession>
<dbReference type="Proteomes" id="UP000186817">
    <property type="component" value="Unassembled WGS sequence"/>
</dbReference>
<dbReference type="GO" id="GO:0005840">
    <property type="term" value="C:ribosome"/>
    <property type="evidence" value="ECO:0007669"/>
    <property type="project" value="UniProtKB-KW"/>
</dbReference>
<organism evidence="3 4">
    <name type="scientific">Symbiodinium microadriaticum</name>
    <name type="common">Dinoflagellate</name>
    <name type="synonym">Zooxanthella microadriatica</name>
    <dbReference type="NCBI Taxonomy" id="2951"/>
    <lineage>
        <taxon>Eukaryota</taxon>
        <taxon>Sar</taxon>
        <taxon>Alveolata</taxon>
        <taxon>Dinophyceae</taxon>
        <taxon>Suessiales</taxon>
        <taxon>Symbiodiniaceae</taxon>
        <taxon>Symbiodinium</taxon>
    </lineage>
</organism>
<reference evidence="3 4" key="1">
    <citation type="submission" date="2016-02" db="EMBL/GenBank/DDBJ databases">
        <title>Genome analysis of coral dinoflagellate symbionts highlights evolutionary adaptations to a symbiotic lifestyle.</title>
        <authorList>
            <person name="Aranda M."/>
            <person name="Li Y."/>
            <person name="Liew Y.J."/>
            <person name="Baumgarten S."/>
            <person name="Simakov O."/>
            <person name="Wilson M."/>
            <person name="Piel J."/>
            <person name="Ashoor H."/>
            <person name="Bougouffa S."/>
            <person name="Bajic V.B."/>
            <person name="Ryu T."/>
            <person name="Ravasi T."/>
            <person name="Bayer T."/>
            <person name="Micklem G."/>
            <person name="Kim H."/>
            <person name="Bhak J."/>
            <person name="Lajeunesse T.C."/>
            <person name="Voolstra C.R."/>
        </authorList>
    </citation>
    <scope>NUCLEOTIDE SEQUENCE [LARGE SCALE GENOMIC DNA]</scope>
    <source>
        <strain evidence="3 4">CCMP2467</strain>
    </source>
</reference>
<feature type="domain" description="Large ribosomal subunit protein uL5 C-terminal" evidence="2">
    <location>
        <begin position="479"/>
        <end position="573"/>
    </location>
</feature>
<protein>
    <submittedName>
        <fullName evidence="3">50S ribosomal protein L5, chloroplastic</fullName>
    </submittedName>
</protein>
<keyword evidence="4" id="KW-1185">Reference proteome</keyword>
<dbReference type="EMBL" id="LSRX01002051">
    <property type="protein sequence ID" value="OLP76350.1"/>
    <property type="molecule type" value="Genomic_DNA"/>
</dbReference>
<dbReference type="Gene3D" id="3.30.1440.10">
    <property type="match status" value="1"/>
</dbReference>
<evidence type="ECO:0000259" key="2">
    <source>
        <dbReference type="Pfam" id="PF00673"/>
    </source>
</evidence>
<dbReference type="InterPro" id="IPR051961">
    <property type="entry name" value="Fungal_Metabolite_Diox"/>
</dbReference>
<dbReference type="InterPro" id="IPR008775">
    <property type="entry name" value="Phytyl_CoA_dOase-like"/>
</dbReference>
<gene>
    <name evidence="3" type="primary">rpl5</name>
    <name evidence="3" type="ORF">AK812_SmicGene43733</name>
</gene>
<dbReference type="Pfam" id="PF00673">
    <property type="entry name" value="Ribosomal_L5_C"/>
    <property type="match status" value="1"/>
</dbReference>
<dbReference type="PANTHER" id="PTHR37563:SF2">
    <property type="entry name" value="PHYTANOYL-COA DIOXYGENASE FAMILY PROTEIN (AFU_ORTHOLOGUE AFUA_2G03330)"/>
    <property type="match status" value="1"/>
</dbReference>
<evidence type="ECO:0000313" key="4">
    <source>
        <dbReference type="Proteomes" id="UP000186817"/>
    </source>
</evidence>
<dbReference type="SUPFAM" id="SSF55282">
    <property type="entry name" value="RL5-like"/>
    <property type="match status" value="1"/>
</dbReference>
<name>A0A1Q9C0D7_SYMMI</name>
<dbReference type="Gene3D" id="2.60.120.620">
    <property type="entry name" value="q2cbj1_9rhob like domain"/>
    <property type="match status" value="1"/>
</dbReference>
<dbReference type="Pfam" id="PF05721">
    <property type="entry name" value="PhyH"/>
    <property type="match status" value="1"/>
</dbReference>
<dbReference type="PANTHER" id="PTHR37563">
    <property type="entry name" value="PHYTANOYL-COA DIOXYGENASE FAMILY PROTEIN (AFU_ORTHOLOGUE AFUA_2G03330)"/>
    <property type="match status" value="1"/>
</dbReference>
<dbReference type="AlphaFoldDB" id="A0A1Q9C0D7"/>